<dbReference type="Gene3D" id="1.20.120.450">
    <property type="entry name" value="dinb family like domain"/>
    <property type="match status" value="1"/>
</dbReference>
<dbReference type="EMBL" id="BAAANY010000015">
    <property type="protein sequence ID" value="GAA1688823.1"/>
    <property type="molecule type" value="Genomic_DNA"/>
</dbReference>
<evidence type="ECO:0000313" key="3">
    <source>
        <dbReference type="Proteomes" id="UP001500618"/>
    </source>
</evidence>
<protein>
    <submittedName>
        <fullName evidence="2">DinB family protein</fullName>
    </submittedName>
</protein>
<dbReference type="InterPro" id="IPR024775">
    <property type="entry name" value="DinB-like"/>
</dbReference>
<evidence type="ECO:0000259" key="1">
    <source>
        <dbReference type="Pfam" id="PF12867"/>
    </source>
</evidence>
<gene>
    <name evidence="2" type="ORF">GCM10009765_42850</name>
</gene>
<reference evidence="3" key="1">
    <citation type="journal article" date="2019" name="Int. J. Syst. Evol. Microbiol.">
        <title>The Global Catalogue of Microorganisms (GCM) 10K type strain sequencing project: providing services to taxonomists for standard genome sequencing and annotation.</title>
        <authorList>
            <consortium name="The Broad Institute Genomics Platform"/>
            <consortium name="The Broad Institute Genome Sequencing Center for Infectious Disease"/>
            <person name="Wu L."/>
            <person name="Ma J."/>
        </authorList>
    </citation>
    <scope>NUCLEOTIDE SEQUENCE [LARGE SCALE GENOMIC DNA]</scope>
    <source>
        <strain evidence="3">JCM 14718</strain>
    </source>
</reference>
<dbReference type="RefSeq" id="WP_163573050.1">
    <property type="nucleotide sequence ID" value="NZ_BAAANY010000015.1"/>
</dbReference>
<feature type="domain" description="DinB-like" evidence="1">
    <location>
        <begin position="51"/>
        <end position="168"/>
    </location>
</feature>
<comment type="caution">
    <text evidence="2">The sequence shown here is derived from an EMBL/GenBank/DDBJ whole genome shotgun (WGS) entry which is preliminary data.</text>
</comment>
<dbReference type="SUPFAM" id="SSF109854">
    <property type="entry name" value="DinB/YfiT-like putative metalloenzymes"/>
    <property type="match status" value="1"/>
</dbReference>
<name>A0ABP4TIZ2_9ACTN</name>
<organism evidence="2 3">
    <name type="scientific">Fodinicola feengrottensis</name>
    <dbReference type="NCBI Taxonomy" id="435914"/>
    <lineage>
        <taxon>Bacteria</taxon>
        <taxon>Bacillati</taxon>
        <taxon>Actinomycetota</taxon>
        <taxon>Actinomycetes</taxon>
        <taxon>Mycobacteriales</taxon>
        <taxon>Fodinicola</taxon>
    </lineage>
</organism>
<keyword evidence="3" id="KW-1185">Reference proteome</keyword>
<dbReference type="InterPro" id="IPR034660">
    <property type="entry name" value="DinB/YfiT-like"/>
</dbReference>
<sequence>MTIPPDTKNWTWVLGRDCPDCGFDTRDLPPTAVGQLLRDNATAWHTVLTASEKVRERPSPQVWSALEYGCHVRDVFGIFAGRLDLILTKDDPTFPDWDQDATAVEDRYEEQEPATVAADLVSNAEKLAAGFDAVTGPQWQRTCHRSDGSDFTTETFARYLAHDPVHHLYDVTGNRSLR</sequence>
<dbReference type="Pfam" id="PF12867">
    <property type="entry name" value="DinB_2"/>
    <property type="match status" value="1"/>
</dbReference>
<evidence type="ECO:0000313" key="2">
    <source>
        <dbReference type="EMBL" id="GAA1688823.1"/>
    </source>
</evidence>
<accession>A0ABP4TIZ2</accession>
<dbReference type="Proteomes" id="UP001500618">
    <property type="component" value="Unassembled WGS sequence"/>
</dbReference>
<proteinExistence type="predicted"/>